<dbReference type="CDD" id="cd04301">
    <property type="entry name" value="NAT_SF"/>
    <property type="match status" value="1"/>
</dbReference>
<evidence type="ECO:0000313" key="2">
    <source>
        <dbReference type="EMBL" id="CDM68241.1"/>
    </source>
</evidence>
<dbReference type="SUPFAM" id="SSF55729">
    <property type="entry name" value="Acyl-CoA N-acyltransferases (Nat)"/>
    <property type="match status" value="1"/>
</dbReference>
<dbReference type="GO" id="GO:0016747">
    <property type="term" value="F:acyltransferase activity, transferring groups other than amino-acyl groups"/>
    <property type="evidence" value="ECO:0007669"/>
    <property type="project" value="InterPro"/>
</dbReference>
<accession>W6RUD0</accession>
<dbReference type="eggNOG" id="COG1247">
    <property type="taxonomic scope" value="Bacteria"/>
</dbReference>
<reference evidence="2 3" key="1">
    <citation type="submission" date="2013-11" db="EMBL/GenBank/DDBJ databases">
        <title>Complete genome sequence of Clostridum sp. M2/40.</title>
        <authorList>
            <person name="Wibberg D."/>
            <person name="Puehler A."/>
            <person name="Schlueter A."/>
        </authorList>
    </citation>
    <scope>NUCLEOTIDE SEQUENCE [LARGE SCALE GENOMIC DNA]</scope>
    <source>
        <strain evidence="3">M2/40</strain>
    </source>
</reference>
<dbReference type="Proteomes" id="UP000019426">
    <property type="component" value="Chromosome M2/40_rep1"/>
</dbReference>
<dbReference type="InterPro" id="IPR000182">
    <property type="entry name" value="GNAT_dom"/>
</dbReference>
<dbReference type="OrthoDB" id="9798006at2"/>
<dbReference type="KEGG" id="clt:CM240_1077"/>
<keyword evidence="3" id="KW-1185">Reference proteome</keyword>
<dbReference type="EMBL" id="HG917868">
    <property type="protein sequence ID" value="CDM68241.1"/>
    <property type="molecule type" value="Genomic_DNA"/>
</dbReference>
<dbReference type="Pfam" id="PF13420">
    <property type="entry name" value="Acetyltransf_4"/>
    <property type="match status" value="1"/>
</dbReference>
<dbReference type="InterPro" id="IPR016181">
    <property type="entry name" value="Acyl_CoA_acyltransferase"/>
</dbReference>
<dbReference type="AlphaFoldDB" id="W6RUD0"/>
<keyword evidence="2" id="KW-0808">Transferase</keyword>
<dbReference type="PROSITE" id="PS51186">
    <property type="entry name" value="GNAT"/>
    <property type="match status" value="1"/>
</dbReference>
<name>W6RUD0_9CLOT</name>
<feature type="domain" description="N-acetyltransferase" evidence="1">
    <location>
        <begin position="4"/>
        <end position="165"/>
    </location>
</feature>
<sequence length="165" mass="19259">MNDIQFRSVKLEDLHRLKNIYTYYIENSTATFHINKISDDEMKKILFSEDNLYESFVIMDGNKIIGYVLLAPYSKREAFRISAEVTIYLDNNVTSKGIGYIALEFIEEVARKKGIRTLLSLICGENYKSVKLFEKAGFYKCAHMKNVGKKFDRILDLLIYEKELL</sequence>
<protein>
    <submittedName>
        <fullName evidence="2">GCN5-related N-acetyltransferase</fullName>
    </submittedName>
</protein>
<dbReference type="HOGENOM" id="CLU_013985_4_3_9"/>
<dbReference type="Gene3D" id="3.40.630.30">
    <property type="match status" value="1"/>
</dbReference>
<dbReference type="PATRIC" id="fig|1216932.3.peg.1067"/>
<gene>
    <name evidence="2" type="ORF">CM240_1077</name>
</gene>
<dbReference type="STRING" id="1216932.CM240_1077"/>
<evidence type="ECO:0000259" key="1">
    <source>
        <dbReference type="PROSITE" id="PS51186"/>
    </source>
</evidence>
<dbReference type="RefSeq" id="WP_044037155.1">
    <property type="nucleotide sequence ID" value="NZ_HG917868.1"/>
</dbReference>
<proteinExistence type="predicted"/>
<organism evidence="2 3">
    <name type="scientific">Clostridium bornimense</name>
    <dbReference type="NCBI Taxonomy" id="1216932"/>
    <lineage>
        <taxon>Bacteria</taxon>
        <taxon>Bacillati</taxon>
        <taxon>Bacillota</taxon>
        <taxon>Clostridia</taxon>
        <taxon>Eubacteriales</taxon>
        <taxon>Clostridiaceae</taxon>
        <taxon>Clostridium</taxon>
    </lineage>
</organism>
<evidence type="ECO:0000313" key="3">
    <source>
        <dbReference type="Proteomes" id="UP000019426"/>
    </source>
</evidence>